<organism evidence="1 2">
    <name type="scientific">Gossypium aridum</name>
    <name type="common">American cotton</name>
    <name type="synonym">Erioxylum aridum</name>
    <dbReference type="NCBI Taxonomy" id="34290"/>
    <lineage>
        <taxon>Eukaryota</taxon>
        <taxon>Viridiplantae</taxon>
        <taxon>Streptophyta</taxon>
        <taxon>Embryophyta</taxon>
        <taxon>Tracheophyta</taxon>
        <taxon>Spermatophyta</taxon>
        <taxon>Magnoliopsida</taxon>
        <taxon>eudicotyledons</taxon>
        <taxon>Gunneridae</taxon>
        <taxon>Pentapetalae</taxon>
        <taxon>rosids</taxon>
        <taxon>malvids</taxon>
        <taxon>Malvales</taxon>
        <taxon>Malvaceae</taxon>
        <taxon>Malvoideae</taxon>
        <taxon>Gossypium</taxon>
    </lineage>
</organism>
<dbReference type="Proteomes" id="UP000593577">
    <property type="component" value="Unassembled WGS sequence"/>
</dbReference>
<evidence type="ECO:0000313" key="1">
    <source>
        <dbReference type="EMBL" id="MBA0701197.1"/>
    </source>
</evidence>
<comment type="caution">
    <text evidence="1">The sequence shown here is derived from an EMBL/GenBank/DDBJ whole genome shotgun (WGS) entry which is preliminary data.</text>
</comment>
<reference evidence="1 2" key="1">
    <citation type="journal article" date="2019" name="Genome Biol. Evol.">
        <title>Insights into the evolution of the New World diploid cottons (Gossypium, subgenus Houzingenia) based on genome sequencing.</title>
        <authorList>
            <person name="Grover C.E."/>
            <person name="Arick M.A. 2nd"/>
            <person name="Thrash A."/>
            <person name="Conover J.L."/>
            <person name="Sanders W.S."/>
            <person name="Peterson D.G."/>
            <person name="Frelichowski J.E."/>
            <person name="Scheffler J.A."/>
            <person name="Scheffler B.E."/>
            <person name="Wendel J.F."/>
        </authorList>
    </citation>
    <scope>NUCLEOTIDE SEQUENCE [LARGE SCALE GENOMIC DNA]</scope>
    <source>
        <strain evidence="1">185</strain>
        <tissue evidence="1">Leaf</tissue>
    </source>
</reference>
<evidence type="ECO:0000313" key="2">
    <source>
        <dbReference type="Proteomes" id="UP000593577"/>
    </source>
</evidence>
<name>A0A7J8YNS3_GOSAI</name>
<proteinExistence type="predicted"/>
<dbReference type="EMBL" id="JABFAA010207737">
    <property type="protein sequence ID" value="MBA0701197.1"/>
    <property type="molecule type" value="Genomic_DNA"/>
</dbReference>
<dbReference type="AlphaFoldDB" id="A0A7J8YNS3"/>
<keyword evidence="2" id="KW-1185">Reference proteome</keyword>
<sequence length="35" mass="3900">MSFGLVAKDHDGFVIGGRAGIWRLTLELNGPRCRR</sequence>
<gene>
    <name evidence="1" type="ORF">Goari_027034</name>
</gene>
<protein>
    <submittedName>
        <fullName evidence="1">Uncharacterized protein</fullName>
    </submittedName>
</protein>
<accession>A0A7J8YNS3</accession>